<evidence type="ECO:0000313" key="3">
    <source>
        <dbReference type="Proteomes" id="UP000276215"/>
    </source>
</evidence>
<keyword evidence="1" id="KW-0472">Membrane</keyword>
<organism evidence="2 3">
    <name type="scientific">Choiromyces venosus 120613-1</name>
    <dbReference type="NCBI Taxonomy" id="1336337"/>
    <lineage>
        <taxon>Eukaryota</taxon>
        <taxon>Fungi</taxon>
        <taxon>Dikarya</taxon>
        <taxon>Ascomycota</taxon>
        <taxon>Pezizomycotina</taxon>
        <taxon>Pezizomycetes</taxon>
        <taxon>Pezizales</taxon>
        <taxon>Tuberaceae</taxon>
        <taxon>Choiromyces</taxon>
    </lineage>
</organism>
<evidence type="ECO:0000313" key="2">
    <source>
        <dbReference type="EMBL" id="RPA92514.1"/>
    </source>
</evidence>
<dbReference type="AlphaFoldDB" id="A0A3N4JFA1"/>
<dbReference type="Proteomes" id="UP000276215">
    <property type="component" value="Unassembled WGS sequence"/>
</dbReference>
<keyword evidence="1" id="KW-1133">Transmembrane helix</keyword>
<accession>A0A3N4JFA1</accession>
<feature type="transmembrane region" description="Helical" evidence="1">
    <location>
        <begin position="30"/>
        <end position="48"/>
    </location>
</feature>
<dbReference type="EMBL" id="ML120471">
    <property type="protein sequence ID" value="RPA92514.1"/>
    <property type="molecule type" value="Genomic_DNA"/>
</dbReference>
<keyword evidence="3" id="KW-1185">Reference proteome</keyword>
<protein>
    <submittedName>
        <fullName evidence="2">Uncharacterized protein</fullName>
    </submittedName>
</protein>
<reference evidence="2 3" key="1">
    <citation type="journal article" date="2018" name="Nat. Ecol. Evol.">
        <title>Pezizomycetes genomes reveal the molecular basis of ectomycorrhizal truffle lifestyle.</title>
        <authorList>
            <person name="Murat C."/>
            <person name="Payen T."/>
            <person name="Noel B."/>
            <person name="Kuo A."/>
            <person name="Morin E."/>
            <person name="Chen J."/>
            <person name="Kohler A."/>
            <person name="Krizsan K."/>
            <person name="Balestrini R."/>
            <person name="Da Silva C."/>
            <person name="Montanini B."/>
            <person name="Hainaut M."/>
            <person name="Levati E."/>
            <person name="Barry K.W."/>
            <person name="Belfiori B."/>
            <person name="Cichocki N."/>
            <person name="Clum A."/>
            <person name="Dockter R.B."/>
            <person name="Fauchery L."/>
            <person name="Guy J."/>
            <person name="Iotti M."/>
            <person name="Le Tacon F."/>
            <person name="Lindquist E.A."/>
            <person name="Lipzen A."/>
            <person name="Malagnac F."/>
            <person name="Mello A."/>
            <person name="Molinier V."/>
            <person name="Miyauchi S."/>
            <person name="Poulain J."/>
            <person name="Riccioni C."/>
            <person name="Rubini A."/>
            <person name="Sitrit Y."/>
            <person name="Splivallo R."/>
            <person name="Traeger S."/>
            <person name="Wang M."/>
            <person name="Zifcakova L."/>
            <person name="Wipf D."/>
            <person name="Zambonelli A."/>
            <person name="Paolocci F."/>
            <person name="Nowrousian M."/>
            <person name="Ottonello S."/>
            <person name="Baldrian P."/>
            <person name="Spatafora J.W."/>
            <person name="Henrissat B."/>
            <person name="Nagy L.G."/>
            <person name="Aury J.M."/>
            <person name="Wincker P."/>
            <person name="Grigoriev I.V."/>
            <person name="Bonfante P."/>
            <person name="Martin F.M."/>
        </authorList>
    </citation>
    <scope>NUCLEOTIDE SEQUENCE [LARGE SCALE GENOMIC DNA]</scope>
    <source>
        <strain evidence="2 3">120613-1</strain>
    </source>
</reference>
<gene>
    <name evidence="2" type="ORF">L873DRAFT_188185</name>
</gene>
<sequence>MDSIRDNGVSGTAKRGFYFKKMKKMKKSRHTCSMFFILLFITICPNILHLRLSPFLSTRTLSPLNIRFSRPTFYRGQGRVFKNIIRIRNLPFPVQRVKFYDDSEVPWILYGSARYPVQRDPG</sequence>
<name>A0A3N4JFA1_9PEZI</name>
<keyword evidence="1" id="KW-0812">Transmembrane</keyword>
<proteinExistence type="predicted"/>
<evidence type="ECO:0000256" key="1">
    <source>
        <dbReference type="SAM" id="Phobius"/>
    </source>
</evidence>